<feature type="domain" description="Calcineurin-like phosphoesterase" evidence="1">
    <location>
        <begin position="33"/>
        <end position="229"/>
    </location>
</feature>
<dbReference type="InterPro" id="IPR029052">
    <property type="entry name" value="Metallo-depent_PP-like"/>
</dbReference>
<evidence type="ECO:0000313" key="3">
    <source>
        <dbReference type="Proteomes" id="UP001063166"/>
    </source>
</evidence>
<dbReference type="SUPFAM" id="SSF56300">
    <property type="entry name" value="Metallo-dependent phosphatases"/>
    <property type="match status" value="1"/>
</dbReference>
<dbReference type="Gene3D" id="3.60.21.10">
    <property type="match status" value="1"/>
</dbReference>
<dbReference type="AlphaFoldDB" id="A0A9P3PGR3"/>
<sequence>MSEPSNISTASAKVFATYHPESPPAHPGSGWTRFVCISDTHSQIFPVPDGDVLLHAGDLSSWGHPEQVEVTLTWLSSLGHPVKIIIAGNHELCLDANLAQNDQVLPLQDPSLQSIRRWMKSQELENANIYYLEHESLRFKTLEGREWSVYGSPSSPQYARGAFQYDSAEEAQAVYRRIPLDTEILLTHTPPHLVLDLTRRGKNAGCPHLAEKVKELTQCRLHVFGHIHEAWGVDLSPENGRPISVNAAVAYRGSQAIIVDLRN</sequence>
<protein>
    <submittedName>
        <fullName evidence="2">Metallo-dependent phosphatase</fullName>
    </submittedName>
</protein>
<dbReference type="PANTHER" id="PTHR12905">
    <property type="entry name" value="METALLOPHOSPHOESTERASE"/>
    <property type="match status" value="1"/>
</dbReference>
<gene>
    <name evidence="2" type="ORF">LshimejAT787_0207130</name>
</gene>
<reference evidence="2" key="1">
    <citation type="submission" date="2022-07" db="EMBL/GenBank/DDBJ databases">
        <title>The genome of Lyophyllum shimeji provides insight into the initial evolution of ectomycorrhizal fungal genome.</title>
        <authorList>
            <person name="Kobayashi Y."/>
            <person name="Shibata T."/>
            <person name="Hirakawa H."/>
            <person name="Shigenobu S."/>
            <person name="Nishiyama T."/>
            <person name="Yamada A."/>
            <person name="Hasebe M."/>
            <person name="Kawaguchi M."/>
        </authorList>
    </citation>
    <scope>NUCLEOTIDE SEQUENCE</scope>
    <source>
        <strain evidence="2">AT787</strain>
    </source>
</reference>
<dbReference type="InterPro" id="IPR051693">
    <property type="entry name" value="UPF0046_metallophosphoest"/>
</dbReference>
<keyword evidence="3" id="KW-1185">Reference proteome</keyword>
<dbReference type="InterPro" id="IPR004843">
    <property type="entry name" value="Calcineurin-like_PHP"/>
</dbReference>
<dbReference type="GO" id="GO:0016787">
    <property type="term" value="F:hydrolase activity"/>
    <property type="evidence" value="ECO:0007669"/>
    <property type="project" value="InterPro"/>
</dbReference>
<organism evidence="2 3">
    <name type="scientific">Lyophyllum shimeji</name>
    <name type="common">Hon-shimeji</name>
    <name type="synonym">Tricholoma shimeji</name>
    <dbReference type="NCBI Taxonomy" id="47721"/>
    <lineage>
        <taxon>Eukaryota</taxon>
        <taxon>Fungi</taxon>
        <taxon>Dikarya</taxon>
        <taxon>Basidiomycota</taxon>
        <taxon>Agaricomycotina</taxon>
        <taxon>Agaricomycetes</taxon>
        <taxon>Agaricomycetidae</taxon>
        <taxon>Agaricales</taxon>
        <taxon>Tricholomatineae</taxon>
        <taxon>Lyophyllaceae</taxon>
        <taxon>Lyophyllum</taxon>
    </lineage>
</organism>
<dbReference type="CDD" id="cd07379">
    <property type="entry name" value="MPP_239FB"/>
    <property type="match status" value="1"/>
</dbReference>
<dbReference type="PANTHER" id="PTHR12905:SF0">
    <property type="entry name" value="CALCINEURIN-LIKE PHOSPHOESTERASE DOMAIN-CONTAINING PROTEIN"/>
    <property type="match status" value="1"/>
</dbReference>
<dbReference type="Proteomes" id="UP001063166">
    <property type="component" value="Unassembled WGS sequence"/>
</dbReference>
<dbReference type="EMBL" id="BRPK01000002">
    <property type="protein sequence ID" value="GLB35148.1"/>
    <property type="molecule type" value="Genomic_DNA"/>
</dbReference>
<accession>A0A9P3PGR3</accession>
<proteinExistence type="predicted"/>
<dbReference type="OrthoDB" id="630188at2759"/>
<evidence type="ECO:0000313" key="2">
    <source>
        <dbReference type="EMBL" id="GLB35148.1"/>
    </source>
</evidence>
<evidence type="ECO:0000259" key="1">
    <source>
        <dbReference type="Pfam" id="PF00149"/>
    </source>
</evidence>
<dbReference type="Pfam" id="PF00149">
    <property type="entry name" value="Metallophos"/>
    <property type="match status" value="1"/>
</dbReference>
<name>A0A9P3PGR3_LYOSH</name>
<comment type="caution">
    <text evidence="2">The sequence shown here is derived from an EMBL/GenBank/DDBJ whole genome shotgun (WGS) entry which is preliminary data.</text>
</comment>